<evidence type="ECO:0000256" key="6">
    <source>
        <dbReference type="ARBA" id="ARBA00023242"/>
    </source>
</evidence>
<evidence type="ECO:0000256" key="5">
    <source>
        <dbReference type="ARBA" id="ARBA00022694"/>
    </source>
</evidence>
<dbReference type="VEuPathDB" id="FungiDB:DIURU_001442"/>
<dbReference type="RefSeq" id="XP_034013799.1">
    <property type="nucleotide sequence ID" value="XM_034153986.1"/>
</dbReference>
<name>A0A642UUH2_DIURU</name>
<dbReference type="GO" id="GO:0005829">
    <property type="term" value="C:cytosol"/>
    <property type="evidence" value="ECO:0007669"/>
    <property type="project" value="TreeGrafter"/>
</dbReference>
<dbReference type="Proteomes" id="UP000449547">
    <property type="component" value="Unassembled WGS sequence"/>
</dbReference>
<dbReference type="EMBL" id="SWFT01000044">
    <property type="protein sequence ID" value="KAA8905639.1"/>
    <property type="molecule type" value="Genomic_DNA"/>
</dbReference>
<dbReference type="OMA" id="DANPHFD"/>
<dbReference type="GO" id="GO:0002949">
    <property type="term" value="P:tRNA threonylcarbamoyladenosine modification"/>
    <property type="evidence" value="ECO:0007669"/>
    <property type="project" value="TreeGrafter"/>
</dbReference>
<comment type="function">
    <text evidence="7">Component of the EKC/KEOPS complex that is required for the formation of a threonylcarbamoyl group on adenosine at position 37 (t(6)A37) in tRNAs that read codons beginning with adenine. The complex is probably involved in the transfer of the threonylcarbamoyl moiety of threonylcarbamoyl-AMP (TC-AMP) to the N6 group of A37. CGI121 acts as an allosteric effector that regulates the t(6)A activity of the complex. The EKC/KEOPS complex also promotes both telomere uncapping and telomere elongation. The complex is required for efficient recruitment of transcriptional coactivators. CGI121 is not required for tRNA modification.</text>
</comment>
<dbReference type="Gene3D" id="3.30.2380.10">
    <property type="entry name" value="CGI121/TPRKB"/>
    <property type="match status" value="1"/>
</dbReference>
<accession>A0A642UUH2</accession>
<evidence type="ECO:0000256" key="7">
    <source>
        <dbReference type="ARBA" id="ARBA00025043"/>
    </source>
</evidence>
<protein>
    <recommendedName>
        <fullName evidence="4">EKC/KEOPS complex subunit CGI121</fullName>
    </recommendedName>
    <alternativeName>
        <fullName evidence="3">EKC/KEOPS complex subunit cgi121</fullName>
    </alternativeName>
</protein>
<evidence type="ECO:0000256" key="8">
    <source>
        <dbReference type="RuleBase" id="RU004398"/>
    </source>
</evidence>
<dbReference type="PANTHER" id="PTHR15840:SF10">
    <property type="entry name" value="EKC_KEOPS COMPLEX SUBUNIT TPRKB"/>
    <property type="match status" value="1"/>
</dbReference>
<dbReference type="InterPro" id="IPR013926">
    <property type="entry name" value="CGI121/TPRKB"/>
</dbReference>
<dbReference type="OrthoDB" id="329139at2759"/>
<gene>
    <name evidence="9" type="ORF">DIURU_001442</name>
</gene>
<dbReference type="SUPFAM" id="SSF143870">
    <property type="entry name" value="PF0523-like"/>
    <property type="match status" value="1"/>
</dbReference>
<organism evidence="9 10">
    <name type="scientific">Diutina rugosa</name>
    <name type="common">Yeast</name>
    <name type="synonym">Candida rugosa</name>
    <dbReference type="NCBI Taxonomy" id="5481"/>
    <lineage>
        <taxon>Eukaryota</taxon>
        <taxon>Fungi</taxon>
        <taxon>Dikarya</taxon>
        <taxon>Ascomycota</taxon>
        <taxon>Saccharomycotina</taxon>
        <taxon>Pichiomycetes</taxon>
        <taxon>Debaryomycetaceae</taxon>
        <taxon>Diutina</taxon>
    </lineage>
</organism>
<keyword evidence="5" id="KW-0819">tRNA processing</keyword>
<dbReference type="GO" id="GO:0005634">
    <property type="term" value="C:nucleus"/>
    <property type="evidence" value="ECO:0007669"/>
    <property type="project" value="UniProtKB-SubCell"/>
</dbReference>
<keyword evidence="6 8" id="KW-0539">Nucleus</keyword>
<evidence type="ECO:0000256" key="1">
    <source>
        <dbReference type="ARBA" id="ARBA00004123"/>
    </source>
</evidence>
<comment type="caution">
    <text evidence="9">The sequence shown here is derived from an EMBL/GenBank/DDBJ whole genome shotgun (WGS) entry which is preliminary data.</text>
</comment>
<evidence type="ECO:0000313" key="9">
    <source>
        <dbReference type="EMBL" id="KAA8905639.1"/>
    </source>
</evidence>
<sequence>MPPYLTLRFPQYPQWTAVVAKFTSVPSSVLEQATQRVFAGETTLGVLNTTLLVSTRQLEYAIYKTVQNEEFGTRKAKTLATEIFANLSPDKNIGEALRRFGLNTDCDQVVTVALVREGDSVDDQYQKMAELLGGLQPVEIVESEWWSHADMKKVRKVYKLNDAVGLDYDDQKKVTDLVIGACIMRTA</sequence>
<evidence type="ECO:0000256" key="2">
    <source>
        <dbReference type="ARBA" id="ARBA00005546"/>
    </source>
</evidence>
<dbReference type="PANTHER" id="PTHR15840">
    <property type="entry name" value="CGI-121 FAMILY MEMBER"/>
    <property type="match status" value="1"/>
</dbReference>
<proteinExistence type="inferred from homology"/>
<dbReference type="GO" id="GO:0000408">
    <property type="term" value="C:EKC/KEOPS complex"/>
    <property type="evidence" value="ECO:0007669"/>
    <property type="project" value="TreeGrafter"/>
</dbReference>
<dbReference type="GeneID" id="54780095"/>
<evidence type="ECO:0000313" key="10">
    <source>
        <dbReference type="Proteomes" id="UP000449547"/>
    </source>
</evidence>
<evidence type="ECO:0000256" key="3">
    <source>
        <dbReference type="ARBA" id="ARBA00015316"/>
    </source>
</evidence>
<comment type="similarity">
    <text evidence="2 8">Belongs to the CGI121/TPRKB family.</text>
</comment>
<keyword evidence="10" id="KW-1185">Reference proteome</keyword>
<reference evidence="9 10" key="1">
    <citation type="submission" date="2019-07" db="EMBL/GenBank/DDBJ databases">
        <title>Genome assembly of two rare yeast pathogens: Diutina rugosa and Trichomonascus ciferrii.</title>
        <authorList>
            <person name="Mixao V."/>
            <person name="Saus E."/>
            <person name="Hansen A."/>
            <person name="Lass-Flor C."/>
            <person name="Gabaldon T."/>
        </authorList>
    </citation>
    <scope>NUCLEOTIDE SEQUENCE [LARGE SCALE GENOMIC DNA]</scope>
    <source>
        <strain evidence="9 10">CBS 613</strain>
    </source>
</reference>
<comment type="subcellular location">
    <subcellularLocation>
        <location evidence="1">Nucleus</location>
    </subcellularLocation>
</comment>
<evidence type="ECO:0000256" key="4">
    <source>
        <dbReference type="ARBA" id="ARBA00016009"/>
    </source>
</evidence>
<dbReference type="Pfam" id="PF08617">
    <property type="entry name" value="CGI-121"/>
    <property type="match status" value="1"/>
</dbReference>
<dbReference type="AlphaFoldDB" id="A0A642UUH2"/>
<dbReference type="InterPro" id="IPR036504">
    <property type="entry name" value="CGI121/TPRKB_sf"/>
</dbReference>